<name>A0A1E7JYR1_9ACTN</name>
<keyword evidence="1" id="KW-0479">Metal-binding</keyword>
<reference evidence="6 7" key="1">
    <citation type="journal article" date="2016" name="Front. Microbiol.">
        <title>Comparative Genomics Analysis of Streptomyces Species Reveals Their Adaptation to the Marine Environment and Their Diversity at the Genomic Level.</title>
        <authorList>
            <person name="Tian X."/>
            <person name="Zhang Z."/>
            <person name="Yang T."/>
            <person name="Chen M."/>
            <person name="Li J."/>
            <person name="Chen F."/>
            <person name="Yang J."/>
            <person name="Li W."/>
            <person name="Zhang B."/>
            <person name="Zhang Z."/>
            <person name="Wu J."/>
            <person name="Zhang C."/>
            <person name="Long L."/>
            <person name="Xiao J."/>
        </authorList>
    </citation>
    <scope>NUCLEOTIDE SEQUENCE [LARGE SCALE GENOMIC DNA]</scope>
    <source>
        <strain evidence="6 7">SCSIO 10429</strain>
    </source>
</reference>
<dbReference type="Proteomes" id="UP000176005">
    <property type="component" value="Unassembled WGS sequence"/>
</dbReference>
<dbReference type="Pfam" id="PF00330">
    <property type="entry name" value="Aconitase"/>
    <property type="match status" value="2"/>
</dbReference>
<evidence type="ECO:0000256" key="3">
    <source>
        <dbReference type="ARBA" id="ARBA00023014"/>
    </source>
</evidence>
<evidence type="ECO:0000256" key="2">
    <source>
        <dbReference type="ARBA" id="ARBA00023004"/>
    </source>
</evidence>
<keyword evidence="3" id="KW-0411">Iron-sulfur</keyword>
<keyword evidence="2" id="KW-0408">Iron</keyword>
<dbReference type="GO" id="GO:0005829">
    <property type="term" value="C:cytosol"/>
    <property type="evidence" value="ECO:0007669"/>
    <property type="project" value="TreeGrafter"/>
</dbReference>
<dbReference type="PATRIC" id="fig|518642.10.peg.473"/>
<dbReference type="Gene3D" id="3.30.499.10">
    <property type="entry name" value="Aconitase, domain 3"/>
    <property type="match status" value="2"/>
</dbReference>
<evidence type="ECO:0000313" key="7">
    <source>
        <dbReference type="Proteomes" id="UP000176005"/>
    </source>
</evidence>
<dbReference type="InterPro" id="IPR001030">
    <property type="entry name" value="Acoase/IPM_deHydtase_lsu_aba"/>
</dbReference>
<dbReference type="NCBIfam" id="TIGR01342">
    <property type="entry name" value="acon_putative"/>
    <property type="match status" value="1"/>
</dbReference>
<protein>
    <submittedName>
        <fullName evidence="6">Aconitate hydratase</fullName>
    </submittedName>
</protein>
<dbReference type="InterPro" id="IPR015931">
    <property type="entry name" value="Acnase/IPM_dHydase_lsu_aba_1/3"/>
</dbReference>
<organism evidence="6 7">
    <name type="scientific">Streptomyces nanshensis</name>
    <dbReference type="NCBI Taxonomy" id="518642"/>
    <lineage>
        <taxon>Bacteria</taxon>
        <taxon>Bacillati</taxon>
        <taxon>Actinomycetota</taxon>
        <taxon>Actinomycetes</taxon>
        <taxon>Kitasatosporales</taxon>
        <taxon>Streptomycetaceae</taxon>
        <taxon>Streptomyces</taxon>
    </lineage>
</organism>
<dbReference type="RefSeq" id="WP_070020858.1">
    <property type="nucleotide sequence ID" value="NZ_LJGW01000730.1"/>
</dbReference>
<dbReference type="SUPFAM" id="SSF52016">
    <property type="entry name" value="LeuD/IlvD-like"/>
    <property type="match status" value="1"/>
</dbReference>
<dbReference type="GO" id="GO:0046872">
    <property type="term" value="F:metal ion binding"/>
    <property type="evidence" value="ECO:0007669"/>
    <property type="project" value="UniProtKB-KW"/>
</dbReference>
<dbReference type="InterPro" id="IPR006250">
    <property type="entry name" value="Aconitase_put"/>
</dbReference>
<proteinExistence type="predicted"/>
<accession>A0A1E7JYR1</accession>
<dbReference type="GO" id="GO:0006099">
    <property type="term" value="P:tricarboxylic acid cycle"/>
    <property type="evidence" value="ECO:0007669"/>
    <property type="project" value="TreeGrafter"/>
</dbReference>
<evidence type="ECO:0000259" key="4">
    <source>
        <dbReference type="Pfam" id="PF00330"/>
    </source>
</evidence>
<dbReference type="InterPro" id="IPR050926">
    <property type="entry name" value="Aconitase/IPM_isomerase"/>
</dbReference>
<gene>
    <name evidence="6" type="ORF">AN218_33840</name>
</gene>
<dbReference type="PANTHER" id="PTHR43160">
    <property type="entry name" value="ACONITATE HYDRATASE B"/>
    <property type="match status" value="1"/>
</dbReference>
<dbReference type="Gene3D" id="3.20.19.10">
    <property type="entry name" value="Aconitase, domain 4"/>
    <property type="match status" value="1"/>
</dbReference>
<dbReference type="AlphaFoldDB" id="A0A1E7JYR1"/>
<dbReference type="InterPro" id="IPR036008">
    <property type="entry name" value="Aconitase_4Fe-4S_dom"/>
</dbReference>
<dbReference type="NCBIfam" id="NF005558">
    <property type="entry name" value="PRK07229.1"/>
    <property type="match status" value="1"/>
</dbReference>
<evidence type="ECO:0000313" key="6">
    <source>
        <dbReference type="EMBL" id="OEU96810.1"/>
    </source>
</evidence>
<dbReference type="GO" id="GO:0051539">
    <property type="term" value="F:4 iron, 4 sulfur cluster binding"/>
    <property type="evidence" value="ECO:0007669"/>
    <property type="project" value="TreeGrafter"/>
</dbReference>
<dbReference type="PRINTS" id="PR00415">
    <property type="entry name" value="ACONITASE"/>
</dbReference>
<sequence>MVSADAAAVTTVTGNGARGTVTQRLIHDHLVEGETQPGREIGLRVDQTLTQDATGTLVMQELESLGLDRVRTEVSVQYVDHNILQADERNAEDHAFLRSAARRFGVWYSKPGNGVSHPTHMQRFGVPGKTLAGSDSHTCAAGSLGMLAVGVGGLEVALAMAGRPLYLRMPRIWGVRLTGELPPWVSAKDVILELLRRHGVKGAVNRVLEYHGPGVESLTAMDRHVIANMGAELGATTSVFPADEAVRTFLRAEGREEDFVPVAAEPDAVYDLDEEIDLSSLEPLIARPSSPGNVVPVREVAGRPVDQAAIGSSANPGLRDFAVAAAMVAGRRTADGVSLDVNPTSREILQDLTRTGGTFDLVAAGARLHQSGCLGCIGMGQAPAAGRNSLRTFPRNFPGRSGTEDDSVWLCSPETATASALTGVITDPRDWAALAGVAAPHVELPEHASVNREMLEEPPPPERAASIELERGPNVSALPRLDPLPDVLEGPVLLKTGDDVSTDEISPAGAKALPYRSNIPKLAEFTFTRIDPEYPRRAAETAQEGAYDGHFVVGGDNYGQGSSREHAAITPRHLGLRAVVAKSFARIHWQNLVNFGVLPLEFEDCGDAERIRTGDVLRLDGLHALLGADADADSQGASLRLRSVTRDESYAVRHRLSPRQREIVRAGGIIPALAAANSRL</sequence>
<dbReference type="InterPro" id="IPR000573">
    <property type="entry name" value="AconitaseA/IPMdHydase_ssu_swvl"/>
</dbReference>
<feature type="domain" description="Aconitase/3-isopropylmalate dehydratase large subunit alpha/beta/alpha" evidence="4">
    <location>
        <begin position="301"/>
        <end position="423"/>
    </location>
</feature>
<evidence type="ECO:0000259" key="5">
    <source>
        <dbReference type="Pfam" id="PF00694"/>
    </source>
</evidence>
<dbReference type="GO" id="GO:0003994">
    <property type="term" value="F:aconitate hydratase activity"/>
    <property type="evidence" value="ECO:0007669"/>
    <property type="project" value="TreeGrafter"/>
</dbReference>
<comment type="caution">
    <text evidence="6">The sequence shown here is derived from an EMBL/GenBank/DDBJ whole genome shotgun (WGS) entry which is preliminary data.</text>
</comment>
<evidence type="ECO:0000256" key="1">
    <source>
        <dbReference type="ARBA" id="ARBA00022723"/>
    </source>
</evidence>
<dbReference type="EMBL" id="LJGW01000730">
    <property type="protein sequence ID" value="OEU96810.1"/>
    <property type="molecule type" value="Genomic_DNA"/>
</dbReference>
<dbReference type="PANTHER" id="PTHR43160:SF3">
    <property type="entry name" value="ACONITATE HYDRATASE, MITOCHONDRIAL"/>
    <property type="match status" value="1"/>
</dbReference>
<dbReference type="SUPFAM" id="SSF53732">
    <property type="entry name" value="Aconitase iron-sulfur domain"/>
    <property type="match status" value="1"/>
</dbReference>
<keyword evidence="7" id="KW-1185">Reference proteome</keyword>
<feature type="domain" description="Aconitase A/isopropylmalate dehydratase small subunit swivel" evidence="5">
    <location>
        <begin position="551"/>
        <end position="603"/>
    </location>
</feature>
<feature type="domain" description="Aconitase/3-isopropylmalate dehydratase large subunit alpha/beta/alpha" evidence="4">
    <location>
        <begin position="27"/>
        <end position="300"/>
    </location>
</feature>
<dbReference type="InterPro" id="IPR015928">
    <property type="entry name" value="Aconitase/3IPM_dehydase_swvl"/>
</dbReference>
<dbReference type="Pfam" id="PF00694">
    <property type="entry name" value="Aconitase_C"/>
    <property type="match status" value="1"/>
</dbReference>